<feature type="domain" description="DUF2415" evidence="2">
    <location>
        <begin position="277"/>
        <end position="297"/>
    </location>
</feature>
<comment type="caution">
    <text evidence="3">The sequence shown here is derived from an EMBL/GenBank/DDBJ whole genome shotgun (WGS) entry which is preliminary data.</text>
</comment>
<dbReference type="Pfam" id="PF10313">
    <property type="entry name" value="DUF2415"/>
    <property type="match status" value="1"/>
</dbReference>
<keyword evidence="4" id="KW-1185">Reference proteome</keyword>
<dbReference type="InterPro" id="IPR015943">
    <property type="entry name" value="WD40/YVTN_repeat-like_dom_sf"/>
</dbReference>
<dbReference type="Proteomes" id="UP000274822">
    <property type="component" value="Unassembled WGS sequence"/>
</dbReference>
<name>A0A433QNB7_9FUNG</name>
<gene>
    <name evidence="3" type="ORF">BC938DRAFT_478152</name>
</gene>
<dbReference type="PANTHER" id="PTHR43991:SF9">
    <property type="entry name" value="DUF2415 DOMAIN-CONTAINING PROTEIN"/>
    <property type="match status" value="1"/>
</dbReference>
<dbReference type="InterPro" id="IPR001680">
    <property type="entry name" value="WD40_rpt"/>
</dbReference>
<dbReference type="AlphaFoldDB" id="A0A433QNB7"/>
<feature type="repeat" description="WD" evidence="1">
    <location>
        <begin position="225"/>
        <end position="266"/>
    </location>
</feature>
<protein>
    <submittedName>
        <fullName evidence="3">WD40-repeat-containing domain protein</fullName>
    </submittedName>
</protein>
<dbReference type="PANTHER" id="PTHR43991">
    <property type="entry name" value="WD REPEAT PROTEIN (AFU_ORTHOLOGUE AFUA_8G05640)-RELATED"/>
    <property type="match status" value="1"/>
</dbReference>
<accession>A0A433QNB7</accession>
<sequence length="393" mass="43415">MTVFGLETLPRASAVAGAAPTLHPLILMPTVLLFDAHSDEIEYIKPVAKKHPPMITIAHWQLRDLLLCPTNRKEIIYPCRTNVLQYNTEKEQVTHLLQDLTFAPTSIASGCGYLAAGGQHSELAIRKIDGQWITNTTLGSSINNALSISERPGEPPRLMVCNNDETIKVFSLPSMRKVANILLPTAVNYASVSPDGRRMVAVGDTNQVFLFDISASGQYKRVATYIASNDSSFSCSWNQASDIFAVASQDGIVSVWDIRNSKKLCKLGSKQYPQTKGATRCVKFSPSGSLDLLAFSEVRITMLSHHLPYFFLLHTTHFTILFRQHSSYIDVVDARTFNSRQSVRVAPVGCDAQISGITFTPDSRTLYVGTDNAVMEYDVNTVIRRSFSFGSIL</sequence>
<evidence type="ECO:0000313" key="3">
    <source>
        <dbReference type="EMBL" id="RUS31270.1"/>
    </source>
</evidence>
<evidence type="ECO:0000256" key="1">
    <source>
        <dbReference type="PROSITE-ProRule" id="PRU00221"/>
    </source>
</evidence>
<keyword evidence="1" id="KW-0853">WD repeat</keyword>
<dbReference type="SUPFAM" id="SSF50978">
    <property type="entry name" value="WD40 repeat-like"/>
    <property type="match status" value="1"/>
</dbReference>
<dbReference type="EMBL" id="RBNJ01003115">
    <property type="protein sequence ID" value="RUS31270.1"/>
    <property type="molecule type" value="Genomic_DNA"/>
</dbReference>
<dbReference type="Gene3D" id="2.130.10.10">
    <property type="entry name" value="YVTN repeat-like/Quinoprotein amine dehydrogenase"/>
    <property type="match status" value="1"/>
</dbReference>
<dbReference type="InterPro" id="IPR036322">
    <property type="entry name" value="WD40_repeat_dom_sf"/>
</dbReference>
<dbReference type="InterPro" id="IPR019417">
    <property type="entry name" value="DUF2415"/>
</dbReference>
<evidence type="ECO:0000259" key="2">
    <source>
        <dbReference type="Pfam" id="PF10313"/>
    </source>
</evidence>
<organism evidence="3 4">
    <name type="scientific">Jimgerdemannia flammicorona</name>
    <dbReference type="NCBI Taxonomy" id="994334"/>
    <lineage>
        <taxon>Eukaryota</taxon>
        <taxon>Fungi</taxon>
        <taxon>Fungi incertae sedis</taxon>
        <taxon>Mucoromycota</taxon>
        <taxon>Mucoromycotina</taxon>
        <taxon>Endogonomycetes</taxon>
        <taxon>Endogonales</taxon>
        <taxon>Endogonaceae</taxon>
        <taxon>Jimgerdemannia</taxon>
    </lineage>
</organism>
<dbReference type="PROSITE" id="PS50082">
    <property type="entry name" value="WD_REPEATS_2"/>
    <property type="match status" value="1"/>
</dbReference>
<dbReference type="Pfam" id="PF00400">
    <property type="entry name" value="WD40"/>
    <property type="match status" value="1"/>
</dbReference>
<evidence type="ECO:0000313" key="4">
    <source>
        <dbReference type="Proteomes" id="UP000274822"/>
    </source>
</evidence>
<dbReference type="SMART" id="SM00320">
    <property type="entry name" value="WD40"/>
    <property type="match status" value="3"/>
</dbReference>
<proteinExistence type="predicted"/>
<reference evidence="3 4" key="1">
    <citation type="journal article" date="2018" name="New Phytol.">
        <title>Phylogenomics of Endogonaceae and evolution of mycorrhizas within Mucoromycota.</title>
        <authorList>
            <person name="Chang Y."/>
            <person name="Desiro A."/>
            <person name="Na H."/>
            <person name="Sandor L."/>
            <person name="Lipzen A."/>
            <person name="Clum A."/>
            <person name="Barry K."/>
            <person name="Grigoriev I.V."/>
            <person name="Martin F.M."/>
            <person name="Stajich J.E."/>
            <person name="Smith M.E."/>
            <person name="Bonito G."/>
            <person name="Spatafora J.W."/>
        </authorList>
    </citation>
    <scope>NUCLEOTIDE SEQUENCE [LARGE SCALE GENOMIC DNA]</scope>
    <source>
        <strain evidence="3 4">AD002</strain>
    </source>
</reference>